<dbReference type="EC" id="2.3.1.48" evidence="4 14"/>
<dbReference type="GO" id="GO:0006281">
    <property type="term" value="P:DNA repair"/>
    <property type="evidence" value="ECO:0007669"/>
    <property type="project" value="UniProtKB-KW"/>
</dbReference>
<keyword evidence="22" id="KW-1185">Reference proteome</keyword>
<dbReference type="OrthoDB" id="10253098at2759"/>
<dbReference type="GO" id="GO:0005737">
    <property type="term" value="C:cytoplasm"/>
    <property type="evidence" value="ECO:0007669"/>
    <property type="project" value="UniProtKB-SubCell"/>
</dbReference>
<keyword evidence="8" id="KW-0227">DNA damage</keyword>
<feature type="binding site" evidence="16">
    <location>
        <begin position="215"/>
        <end position="217"/>
    </location>
    <ligand>
        <name>acetyl-CoA</name>
        <dbReference type="ChEBI" id="CHEBI:57288"/>
    </ligand>
</feature>
<feature type="site" description="Interaction with histone H4 N-terminus" evidence="17">
    <location>
        <position position="170"/>
    </location>
</feature>
<keyword evidence="7 14" id="KW-0808">Transferase</keyword>
<evidence type="ECO:0000256" key="1">
    <source>
        <dbReference type="ARBA" id="ARBA00004123"/>
    </source>
</evidence>
<comment type="subunit">
    <text evidence="14">Component of the HAT-B complex composed of at least HAT1 and HAT2. The HAT-B complex binds to histone H4 tail.</text>
</comment>
<evidence type="ECO:0000313" key="21">
    <source>
        <dbReference type="EMBL" id="ANZ73433.1"/>
    </source>
</evidence>
<evidence type="ECO:0000256" key="9">
    <source>
        <dbReference type="ARBA" id="ARBA00022853"/>
    </source>
</evidence>
<feature type="active site" description="Proton donor/acceptor" evidence="15">
    <location>
        <position position="250"/>
    </location>
</feature>
<evidence type="ECO:0000256" key="11">
    <source>
        <dbReference type="ARBA" id="ARBA00023242"/>
    </source>
</evidence>
<evidence type="ECO:0000256" key="5">
    <source>
        <dbReference type="ARBA" id="ARBA00021268"/>
    </source>
</evidence>
<comment type="function">
    <text evidence="14">Catalytic component of the histone acetylase B (HAT-B) complex. Has intrinsic substrate specificity that modifies lysine in recognition sequence GXGKXG. Involved in DNA double-strand break repair.</text>
</comment>
<dbReference type="Gene3D" id="3.90.360.10">
    <property type="entry name" value="Histone acetyl transferase 1 (HAT1), N-terminal domain"/>
    <property type="match status" value="1"/>
</dbReference>
<keyword evidence="18" id="KW-0175">Coiled coil</keyword>
<gene>
    <name evidence="21" type="primary">HAT1</name>
    <name evidence="21" type="ORF">ATY40_BA7500234</name>
</gene>
<evidence type="ECO:0000256" key="3">
    <source>
        <dbReference type="ARBA" id="ARBA00010543"/>
    </source>
</evidence>
<dbReference type="Pfam" id="PF00583">
    <property type="entry name" value="Acetyltransf_1"/>
    <property type="match status" value="1"/>
</dbReference>
<evidence type="ECO:0000256" key="12">
    <source>
        <dbReference type="ARBA" id="ARBA00023315"/>
    </source>
</evidence>
<dbReference type="GO" id="GO:0031509">
    <property type="term" value="P:subtelomeric heterochromatin formation"/>
    <property type="evidence" value="ECO:0007669"/>
    <property type="project" value="InterPro"/>
</dbReference>
<dbReference type="GO" id="GO:0042393">
    <property type="term" value="F:histone binding"/>
    <property type="evidence" value="ECO:0007669"/>
    <property type="project" value="InterPro"/>
</dbReference>
<dbReference type="Proteomes" id="UP000094565">
    <property type="component" value="Chromosome 1"/>
</dbReference>
<keyword evidence="9" id="KW-0156">Chromatin regulator</keyword>
<keyword evidence="12 14" id="KW-0012">Acyltransferase</keyword>
<dbReference type="SUPFAM" id="SSF55729">
    <property type="entry name" value="Acyl-CoA N-acyltransferases (Nat)"/>
    <property type="match status" value="1"/>
</dbReference>
<evidence type="ECO:0000256" key="7">
    <source>
        <dbReference type="ARBA" id="ARBA00022679"/>
    </source>
</evidence>
<evidence type="ECO:0000256" key="16">
    <source>
        <dbReference type="PIRSR" id="PIRSR038084-2"/>
    </source>
</evidence>
<comment type="similarity">
    <text evidence="3 14">Belongs to the HAT1 family.</text>
</comment>
<dbReference type="CDD" id="cd04301">
    <property type="entry name" value="NAT_SF"/>
    <property type="match status" value="1"/>
</dbReference>
<feature type="binding site" evidence="16">
    <location>
        <begin position="222"/>
        <end position="228"/>
    </location>
    <ligand>
        <name>acetyl-CoA</name>
        <dbReference type="ChEBI" id="CHEBI:57288"/>
    </ligand>
</feature>
<evidence type="ECO:0000256" key="10">
    <source>
        <dbReference type="ARBA" id="ARBA00023204"/>
    </source>
</evidence>
<reference evidence="21 22" key="1">
    <citation type="submission" date="2016-02" db="EMBL/GenBank/DDBJ databases">
        <title>Comparative genomic and transcriptomic foundation for Pichia pastoris.</title>
        <authorList>
            <person name="Love K.R."/>
            <person name="Shah K.A."/>
            <person name="Whittaker C.A."/>
            <person name="Wu J."/>
            <person name="Bartlett M.C."/>
            <person name="Ma D."/>
            <person name="Leeson R.L."/>
            <person name="Priest M."/>
            <person name="Young S.K."/>
            <person name="Love J.C."/>
        </authorList>
    </citation>
    <scope>NUCLEOTIDE SEQUENCE [LARGE SCALE GENOMIC DNA]</scope>
    <source>
        <strain evidence="21 22">ATCC 28485</strain>
    </source>
</reference>
<comment type="catalytic activity">
    <reaction evidence="13 14">
        <text>L-lysyl-[protein] + acetyl-CoA = N(6)-acetyl-L-lysyl-[protein] + CoA + H(+)</text>
        <dbReference type="Rhea" id="RHEA:45948"/>
        <dbReference type="Rhea" id="RHEA-COMP:9752"/>
        <dbReference type="Rhea" id="RHEA-COMP:10731"/>
        <dbReference type="ChEBI" id="CHEBI:15378"/>
        <dbReference type="ChEBI" id="CHEBI:29969"/>
        <dbReference type="ChEBI" id="CHEBI:57287"/>
        <dbReference type="ChEBI" id="CHEBI:57288"/>
        <dbReference type="ChEBI" id="CHEBI:61930"/>
        <dbReference type="EC" id="2.3.1.48"/>
    </reaction>
</comment>
<dbReference type="Gene3D" id="1.10.10.390">
    <property type="match status" value="1"/>
</dbReference>
<dbReference type="PANTHER" id="PTHR12046">
    <property type="entry name" value="HISTONE ACETYLTRANSFERASE TYPE B CATALYTIC SUBUNIT"/>
    <property type="match status" value="1"/>
</dbReference>
<dbReference type="Pfam" id="PF21184">
    <property type="entry name" value="HAT1_C_fung"/>
    <property type="match status" value="1"/>
</dbReference>
<evidence type="ECO:0000259" key="20">
    <source>
        <dbReference type="Pfam" id="PF10394"/>
    </source>
</evidence>
<dbReference type="InterPro" id="IPR019467">
    <property type="entry name" value="Hat1_N"/>
</dbReference>
<dbReference type="InterPro" id="IPR016181">
    <property type="entry name" value="Acyl_CoA_acyltransferase"/>
</dbReference>
<evidence type="ECO:0000256" key="8">
    <source>
        <dbReference type="ARBA" id="ARBA00022763"/>
    </source>
</evidence>
<evidence type="ECO:0000256" key="18">
    <source>
        <dbReference type="SAM" id="Coils"/>
    </source>
</evidence>
<dbReference type="GO" id="GO:0000781">
    <property type="term" value="C:chromosome, telomeric region"/>
    <property type="evidence" value="ECO:0007669"/>
    <property type="project" value="GOC"/>
</dbReference>
<feature type="domain" description="Histone acetyl transferase HAT1 N-terminal" evidence="20">
    <location>
        <begin position="12"/>
        <end position="158"/>
    </location>
</feature>
<feature type="coiled-coil region" evidence="18">
    <location>
        <begin position="344"/>
        <end position="371"/>
    </location>
</feature>
<keyword evidence="10" id="KW-0234">DNA repair</keyword>
<dbReference type="AlphaFoldDB" id="A0A1B2J614"/>
<sequence>MTDLSTLDPNIYTSSSNEALSIALAGSGKAVSFHPDFTYPIFGDAEQIFGYKDLVIHLVFDSVSLYPFLNVRYSEKRDDADEVESKLLELLPKETVVKDEALWQDKIDEEHLEIPGEILSSYTHKGENYHVYKLSINKCAKSLKLHRRMQIFVLFFIEAGSYIDAKDDMWEIYVVYKEDKTFIGFATGYSYWKYPGHEIFDSDAKYLWRKKISQFVILPPYQGQSHGSQLYKTIFEQWFKDDQVAEITVEDPSEAFDDLRDRCDLERLYQRGLLETLPEPVISPEWFRTQQAKEKIEKRQFQRCVEMLLLHALKSKKNTRLQIKKRLFVKNRDALLDLDEATRRDKLQVAYERLEEDYQRILEKVRFVKKRHHQET</sequence>
<evidence type="ECO:0000256" key="4">
    <source>
        <dbReference type="ARBA" id="ARBA00013184"/>
    </source>
</evidence>
<proteinExistence type="inferred from homology"/>
<keyword evidence="6 14" id="KW-0963">Cytoplasm</keyword>
<dbReference type="Gene3D" id="3.40.630.30">
    <property type="match status" value="1"/>
</dbReference>
<dbReference type="FunFam" id="3.40.630.30:FF:000114">
    <property type="entry name" value="Histone acetyltransferase type B catalytic subunit"/>
    <property type="match status" value="1"/>
</dbReference>
<evidence type="ECO:0000256" key="14">
    <source>
        <dbReference type="PIRNR" id="PIRNR038084"/>
    </source>
</evidence>
<feature type="region of interest" description="Interaction with histone H4 N-terminus" evidence="16">
    <location>
        <begin position="189"/>
        <end position="191"/>
    </location>
</feature>
<evidence type="ECO:0000256" key="2">
    <source>
        <dbReference type="ARBA" id="ARBA00004496"/>
    </source>
</evidence>
<dbReference type="GO" id="GO:0005634">
    <property type="term" value="C:nucleus"/>
    <property type="evidence" value="ECO:0007669"/>
    <property type="project" value="UniProtKB-SubCell"/>
</dbReference>
<evidence type="ECO:0000256" key="6">
    <source>
        <dbReference type="ARBA" id="ARBA00022490"/>
    </source>
</evidence>
<dbReference type="EMBL" id="CP014584">
    <property type="protein sequence ID" value="ANZ73433.1"/>
    <property type="molecule type" value="Genomic_DNA"/>
</dbReference>
<protein>
    <recommendedName>
        <fullName evidence="5 14">Histone acetyltransferase type B catalytic subunit</fullName>
        <ecNumber evidence="4 14">2.3.1.48</ecNumber>
    </recommendedName>
</protein>
<evidence type="ECO:0000259" key="19">
    <source>
        <dbReference type="Pfam" id="PF00583"/>
    </source>
</evidence>
<comment type="subcellular location">
    <subcellularLocation>
        <location evidence="2 14">Cytoplasm</location>
    </subcellularLocation>
    <subcellularLocation>
        <location evidence="1 14">Nucleus</location>
    </subcellularLocation>
</comment>
<dbReference type="InterPro" id="IPR017380">
    <property type="entry name" value="Hist_AcTrfase_B-typ_cat-su"/>
</dbReference>
<dbReference type="InterPro" id="IPR000182">
    <property type="entry name" value="GNAT_dom"/>
</dbReference>
<dbReference type="GO" id="GO:0004402">
    <property type="term" value="F:histone acetyltransferase activity"/>
    <property type="evidence" value="ECO:0007669"/>
    <property type="project" value="UniProtKB-UniRule"/>
</dbReference>
<dbReference type="InterPro" id="IPR013523">
    <property type="entry name" value="Hist_AcTrfase_HAT1_C"/>
</dbReference>
<evidence type="ECO:0000256" key="17">
    <source>
        <dbReference type="PIRSR" id="PIRSR038084-3"/>
    </source>
</evidence>
<organism evidence="21 22">
    <name type="scientific">Komagataella pastoris</name>
    <name type="common">Yeast</name>
    <name type="synonym">Pichia pastoris</name>
    <dbReference type="NCBI Taxonomy" id="4922"/>
    <lineage>
        <taxon>Eukaryota</taxon>
        <taxon>Fungi</taxon>
        <taxon>Dikarya</taxon>
        <taxon>Ascomycota</taxon>
        <taxon>Saccharomycotina</taxon>
        <taxon>Pichiomycetes</taxon>
        <taxon>Pichiales</taxon>
        <taxon>Pichiaceae</taxon>
        <taxon>Komagataella</taxon>
    </lineage>
</organism>
<dbReference type="PIRSF" id="PIRSF038084">
    <property type="entry name" value="HAT-B_cat"/>
    <property type="match status" value="1"/>
</dbReference>
<accession>A0A1B2J614</accession>
<keyword evidence="11 14" id="KW-0539">Nucleus</keyword>
<evidence type="ECO:0000313" key="22">
    <source>
        <dbReference type="Proteomes" id="UP000094565"/>
    </source>
</evidence>
<evidence type="ECO:0000256" key="15">
    <source>
        <dbReference type="PIRSR" id="PIRSR038084-1"/>
    </source>
</evidence>
<dbReference type="InterPro" id="IPR037113">
    <property type="entry name" value="Hat1_N_sf"/>
</dbReference>
<feature type="region of interest" description="Interaction with histone H4 N-terminus" evidence="16">
    <location>
        <begin position="44"/>
        <end position="46"/>
    </location>
</feature>
<name>A0A1B2J614_PICPA</name>
<dbReference type="Pfam" id="PF10394">
    <property type="entry name" value="Hat1_N"/>
    <property type="match status" value="1"/>
</dbReference>
<evidence type="ECO:0000256" key="13">
    <source>
        <dbReference type="ARBA" id="ARBA00048017"/>
    </source>
</evidence>
<feature type="domain" description="N-acetyltransferase" evidence="19">
    <location>
        <begin position="169"/>
        <end position="247"/>
    </location>
</feature>
<feature type="binding site" evidence="16">
    <location>
        <position position="262"/>
    </location>
    <ligand>
        <name>acetyl-CoA</name>
        <dbReference type="ChEBI" id="CHEBI:57288"/>
    </ligand>
</feature>